<evidence type="ECO:0000313" key="2">
    <source>
        <dbReference type="EMBL" id="ASN82853.1"/>
    </source>
</evidence>
<dbReference type="InterPro" id="IPR036866">
    <property type="entry name" value="RibonucZ/Hydroxyglut_hydro"/>
</dbReference>
<dbReference type="Gene3D" id="3.60.15.10">
    <property type="entry name" value="Ribonuclease Z/Hydroxyacylglutathione hydrolase-like"/>
    <property type="match status" value="1"/>
</dbReference>
<accession>A0A221T1S2</accession>
<dbReference type="RefSeq" id="WP_043777279.1">
    <property type="nucleotide sequence ID" value="NZ_CP021083.1"/>
</dbReference>
<proteinExistence type="predicted"/>
<sequence>MTLPSPALKIGELEFVRPDVAQLRLPVVNVFFLGAPGGPWVLVDAGMPPDAAVILRHARRTYGRPPEAVVLTHGHLDHTGGLRALLEAWPGVRVYAHALEVPHLTGEAPYPFPDPTVGGSMSLLSPLLSPGPFRFTESLSVLPGDADAGEVPHAAGWTWRHTPGHSNGHVSLWRDADRTVIAGDAVVTTRQEDMLRAVTMQPQELRGPPRYYTSNWAAAQGSAAALAGLRPDLLLTGHGLPLPHAAPALDELVREFGTRGTPPRGYYLQHPVPVEALRRGRPDPMRSRVLGAVGAVLALWLLLRRQ</sequence>
<dbReference type="SUPFAM" id="SSF56281">
    <property type="entry name" value="Metallo-hydrolase/oxidoreductase"/>
    <property type="match status" value="1"/>
</dbReference>
<dbReference type="PANTHER" id="PTHR42951">
    <property type="entry name" value="METALLO-BETA-LACTAMASE DOMAIN-CONTAINING"/>
    <property type="match status" value="1"/>
</dbReference>
<evidence type="ECO:0000259" key="1">
    <source>
        <dbReference type="SMART" id="SM00849"/>
    </source>
</evidence>
<reference evidence="2 3" key="1">
    <citation type="submission" date="2017-05" db="EMBL/GenBank/DDBJ databases">
        <title>The complete genome sequence of Deinococcus ficus isolated from the rhizosphere of the Ficus religiosa L. in Taiwan.</title>
        <authorList>
            <person name="Wu K.-M."/>
            <person name="Liao T.-L."/>
            <person name="Liu Y.-M."/>
            <person name="Young C.-C."/>
            <person name="Tsai S.-F."/>
        </authorList>
    </citation>
    <scope>NUCLEOTIDE SEQUENCE [LARGE SCALE GENOMIC DNA]</scope>
    <source>
        <strain evidence="2 3">CC-FR2-10</strain>
        <plasmid evidence="3">pdfi2</plasmid>
    </source>
</reference>
<dbReference type="STRING" id="317577.GCA_000419625_03432"/>
<protein>
    <submittedName>
        <fullName evidence="2">MBL fold metallo-hydrolase</fullName>
    </submittedName>
</protein>
<organism evidence="2 3">
    <name type="scientific">Deinococcus ficus</name>
    <dbReference type="NCBI Taxonomy" id="317577"/>
    <lineage>
        <taxon>Bacteria</taxon>
        <taxon>Thermotogati</taxon>
        <taxon>Deinococcota</taxon>
        <taxon>Deinococci</taxon>
        <taxon>Deinococcales</taxon>
        <taxon>Deinococcaceae</taxon>
        <taxon>Deinococcus</taxon>
    </lineage>
</organism>
<dbReference type="SMART" id="SM00849">
    <property type="entry name" value="Lactamase_B"/>
    <property type="match status" value="1"/>
</dbReference>
<keyword evidence="3" id="KW-1185">Reference proteome</keyword>
<dbReference type="Proteomes" id="UP000259030">
    <property type="component" value="Plasmid pDFI2"/>
</dbReference>
<keyword evidence="2" id="KW-0614">Plasmid</keyword>
<geneLocation type="plasmid" evidence="3">
    <name>pdfi2</name>
</geneLocation>
<dbReference type="EMBL" id="CP021083">
    <property type="protein sequence ID" value="ASN82853.1"/>
    <property type="molecule type" value="Genomic_DNA"/>
</dbReference>
<evidence type="ECO:0000313" key="3">
    <source>
        <dbReference type="Proteomes" id="UP000259030"/>
    </source>
</evidence>
<dbReference type="AlphaFoldDB" id="A0A221T1S2"/>
<dbReference type="InterPro" id="IPR050855">
    <property type="entry name" value="NDM-1-like"/>
</dbReference>
<dbReference type="CDD" id="cd07721">
    <property type="entry name" value="yflN-like_MBL-fold"/>
    <property type="match status" value="1"/>
</dbReference>
<gene>
    <name evidence="2" type="ORF">DFI_16815</name>
</gene>
<dbReference type="PANTHER" id="PTHR42951:SF17">
    <property type="entry name" value="METALLO-BETA-LACTAMASE DOMAIN-CONTAINING PROTEIN"/>
    <property type="match status" value="1"/>
</dbReference>
<keyword evidence="2" id="KW-0378">Hydrolase</keyword>
<dbReference type="GO" id="GO:0016787">
    <property type="term" value="F:hydrolase activity"/>
    <property type="evidence" value="ECO:0007669"/>
    <property type="project" value="UniProtKB-KW"/>
</dbReference>
<dbReference type="Pfam" id="PF00753">
    <property type="entry name" value="Lactamase_B"/>
    <property type="match status" value="1"/>
</dbReference>
<feature type="domain" description="Metallo-beta-lactamase" evidence="1">
    <location>
        <begin position="27"/>
        <end position="238"/>
    </location>
</feature>
<name>A0A221T1S2_9DEIO</name>
<dbReference type="InterPro" id="IPR001279">
    <property type="entry name" value="Metallo-B-lactamas"/>
</dbReference>
<dbReference type="KEGG" id="dfc:DFI_16815"/>